<gene>
    <name evidence="2" type="ORF">SAMN05216267_10776</name>
</gene>
<dbReference type="InterPro" id="IPR002560">
    <property type="entry name" value="Transposase_DDE"/>
</dbReference>
<dbReference type="EMBL" id="FODD01000077">
    <property type="protein sequence ID" value="SEP03933.1"/>
    <property type="molecule type" value="Genomic_DNA"/>
</dbReference>
<sequence>MDFAKAETGERPPLRSFASSLRQDLNAVTAGHTPAWSSDVIEGHVNRVKTIKRTMYGPASFELLRTRILIQP</sequence>
<name>A0A1H8ULU3_9ACTN</name>
<evidence type="ECO:0000313" key="2">
    <source>
        <dbReference type="EMBL" id="SEP03933.1"/>
    </source>
</evidence>
<keyword evidence="3" id="KW-1185">Reference proteome</keyword>
<organism evidence="2 3">
    <name type="scientific">Actinacidiphila rubida</name>
    <dbReference type="NCBI Taxonomy" id="310780"/>
    <lineage>
        <taxon>Bacteria</taxon>
        <taxon>Bacillati</taxon>
        <taxon>Actinomycetota</taxon>
        <taxon>Actinomycetes</taxon>
        <taxon>Kitasatosporales</taxon>
        <taxon>Streptomycetaceae</taxon>
        <taxon>Actinacidiphila</taxon>
    </lineage>
</organism>
<protein>
    <submittedName>
        <fullName evidence="2">Transposase</fullName>
    </submittedName>
</protein>
<dbReference type="Proteomes" id="UP000181951">
    <property type="component" value="Unassembled WGS sequence"/>
</dbReference>
<evidence type="ECO:0000259" key="1">
    <source>
        <dbReference type="Pfam" id="PF01610"/>
    </source>
</evidence>
<dbReference type="AlphaFoldDB" id="A0A1H8ULU3"/>
<evidence type="ECO:0000313" key="3">
    <source>
        <dbReference type="Proteomes" id="UP000181951"/>
    </source>
</evidence>
<proteinExistence type="predicted"/>
<reference evidence="2 3" key="1">
    <citation type="submission" date="2016-10" db="EMBL/GenBank/DDBJ databases">
        <authorList>
            <person name="de Groot N.N."/>
        </authorList>
    </citation>
    <scope>NUCLEOTIDE SEQUENCE [LARGE SCALE GENOMIC DNA]</scope>
    <source>
        <strain evidence="2 3">CGMCC 4.2026</strain>
    </source>
</reference>
<dbReference type="STRING" id="310780.SAMN05216267_10776"/>
<accession>A0A1H8ULU3</accession>
<feature type="domain" description="Transposase IS204/IS1001/IS1096/IS1165 DDE" evidence="1">
    <location>
        <begin position="5"/>
        <end position="68"/>
    </location>
</feature>
<dbReference type="RefSeq" id="WP_069463130.1">
    <property type="nucleotide sequence ID" value="NZ_FODD01000077.1"/>
</dbReference>
<dbReference type="Pfam" id="PF01610">
    <property type="entry name" value="DDE_Tnp_ISL3"/>
    <property type="match status" value="1"/>
</dbReference>